<keyword evidence="5" id="KW-1185">Reference proteome</keyword>
<dbReference type="PANTHER" id="PTHR33393:SF13">
    <property type="entry name" value="PGA BIOSYNTHESIS PROTEIN CAPA"/>
    <property type="match status" value="1"/>
</dbReference>
<evidence type="ECO:0000313" key="5">
    <source>
        <dbReference type="Proteomes" id="UP000606720"/>
    </source>
</evidence>
<proteinExistence type="inferred from homology"/>
<evidence type="ECO:0000259" key="3">
    <source>
        <dbReference type="SMART" id="SM00854"/>
    </source>
</evidence>
<evidence type="ECO:0000256" key="2">
    <source>
        <dbReference type="SAM" id="SignalP"/>
    </source>
</evidence>
<dbReference type="InterPro" id="IPR019079">
    <property type="entry name" value="Capsule_synth_CapA"/>
</dbReference>
<evidence type="ECO:0000256" key="1">
    <source>
        <dbReference type="ARBA" id="ARBA00005662"/>
    </source>
</evidence>
<sequence>MRQTRKYVIYAAAVVLLAAVCLSGCDKTISTADIIGAFQEDEQTNEQVMDEEILAENTEEIAQQPVTEEQIDIDDLDEVCQIILEHCTKEFIGYHLIDETFLAWFGREYGNECLVQVADEVLYDSQDKDIWYELTGNSIQVLWLLYCEQTGFQQYQLDNVKWQVCASAAETTLAFTGDVNFSEGYVTTKHMDSCPDGIYDCFSEDLLDIMNGVDVMLVNNEFTYSTRGTALRGKAYTFRADPSRVKLLEVFGTDIVNLANNHVYDYGEDALLDTIATLDEAGIPHIGAGANLEEAKKPYYFICNGRKIAIVAATQIERTYNYTKEATDTTPGVLKTLEPDKFVEVIREAKKNSDYVIAFVHWGTEGDSNYGRDQTNLAKAFVNAGADAIIGGHTHCLQGFDMIEDVPVIYSLGNFWFSSSTQDTGLAEITIDEKGELTLSFIPCIQEKVKTSLVTDEAEKQRILEFMRTHSAKGVTVTSDGIVQKEEE</sequence>
<gene>
    <name evidence="4" type="ORF">H8S17_12730</name>
</gene>
<accession>A0A923LQ92</accession>
<dbReference type="CDD" id="cd07381">
    <property type="entry name" value="MPP_CapA"/>
    <property type="match status" value="1"/>
</dbReference>
<evidence type="ECO:0000313" key="4">
    <source>
        <dbReference type="EMBL" id="MBC5715052.1"/>
    </source>
</evidence>
<comment type="caution">
    <text evidence="4">The sequence shown here is derived from an EMBL/GenBank/DDBJ whole genome shotgun (WGS) entry which is preliminary data.</text>
</comment>
<dbReference type="SUPFAM" id="SSF56300">
    <property type="entry name" value="Metallo-dependent phosphatases"/>
    <property type="match status" value="1"/>
</dbReference>
<organism evidence="4 5">
    <name type="scientific">Roseburia zhanii</name>
    <dbReference type="NCBI Taxonomy" id="2763064"/>
    <lineage>
        <taxon>Bacteria</taxon>
        <taxon>Bacillati</taxon>
        <taxon>Bacillota</taxon>
        <taxon>Clostridia</taxon>
        <taxon>Lachnospirales</taxon>
        <taxon>Lachnospiraceae</taxon>
        <taxon>Roseburia</taxon>
    </lineage>
</organism>
<dbReference type="EMBL" id="JACOPH010000013">
    <property type="protein sequence ID" value="MBC5715052.1"/>
    <property type="molecule type" value="Genomic_DNA"/>
</dbReference>
<keyword evidence="2" id="KW-0732">Signal</keyword>
<dbReference type="InterPro" id="IPR029052">
    <property type="entry name" value="Metallo-depent_PP-like"/>
</dbReference>
<dbReference type="SMART" id="SM00854">
    <property type="entry name" value="PGA_cap"/>
    <property type="match status" value="1"/>
</dbReference>
<comment type="similarity">
    <text evidence="1">Belongs to the CapA family.</text>
</comment>
<dbReference type="Pfam" id="PF09587">
    <property type="entry name" value="PGA_cap"/>
    <property type="match status" value="1"/>
</dbReference>
<feature type="domain" description="Capsule synthesis protein CapA" evidence="3">
    <location>
        <begin position="172"/>
        <end position="419"/>
    </location>
</feature>
<feature type="signal peptide" evidence="2">
    <location>
        <begin position="1"/>
        <end position="23"/>
    </location>
</feature>
<dbReference type="AlphaFoldDB" id="A0A923LQ92"/>
<dbReference type="InterPro" id="IPR052169">
    <property type="entry name" value="CW_Biosynth-Accessory"/>
</dbReference>
<dbReference type="Proteomes" id="UP000606720">
    <property type="component" value="Unassembled WGS sequence"/>
</dbReference>
<dbReference type="PANTHER" id="PTHR33393">
    <property type="entry name" value="POLYGLUTAMINE SYNTHESIS ACCESSORY PROTEIN RV0574C-RELATED"/>
    <property type="match status" value="1"/>
</dbReference>
<reference evidence="4" key="1">
    <citation type="submission" date="2020-08" db="EMBL/GenBank/DDBJ databases">
        <title>Genome public.</title>
        <authorList>
            <person name="Liu C."/>
            <person name="Sun Q."/>
        </authorList>
    </citation>
    <scope>NUCLEOTIDE SEQUENCE</scope>
    <source>
        <strain evidence="4">BX1005</strain>
    </source>
</reference>
<name>A0A923LQ92_9FIRM</name>
<dbReference type="RefSeq" id="WP_186867585.1">
    <property type="nucleotide sequence ID" value="NZ_JACOPH010000013.1"/>
</dbReference>
<feature type="chain" id="PRO_5039335036" evidence="2">
    <location>
        <begin position="24"/>
        <end position="488"/>
    </location>
</feature>
<protein>
    <submittedName>
        <fullName evidence="4">CapA family protein</fullName>
    </submittedName>
</protein>
<dbReference type="Gene3D" id="3.60.21.10">
    <property type="match status" value="1"/>
</dbReference>